<accession>A0A453KE00</accession>
<dbReference type="PRINTS" id="PR02051">
    <property type="entry name" value="PROTEINF175"/>
</dbReference>
<dbReference type="GO" id="GO:0031593">
    <property type="term" value="F:polyubiquitin modification-dependent protein binding"/>
    <property type="evidence" value="ECO:0007669"/>
    <property type="project" value="TreeGrafter"/>
</dbReference>
<dbReference type="PANTHER" id="PTHR31728">
    <property type="entry name" value="ABRAXAS FAMILY MEMBER"/>
    <property type="match status" value="1"/>
</dbReference>
<feature type="compositionally biased region" description="Pro residues" evidence="1">
    <location>
        <begin position="101"/>
        <end position="110"/>
    </location>
</feature>
<reference evidence="2" key="5">
    <citation type="journal article" date="2021" name="G3 (Bethesda)">
        <title>Aegilops tauschii genome assembly Aet v5.0 features greater sequence contiguity and improved annotation.</title>
        <authorList>
            <person name="Wang L."/>
            <person name="Zhu T."/>
            <person name="Rodriguez J.C."/>
            <person name="Deal K.R."/>
            <person name="Dubcovsky J."/>
            <person name="McGuire P.E."/>
            <person name="Lux T."/>
            <person name="Spannagl M."/>
            <person name="Mayer K.F.X."/>
            <person name="Baldrich P."/>
            <person name="Meyers B.C."/>
            <person name="Huo N."/>
            <person name="Gu Y.Q."/>
            <person name="Zhou H."/>
            <person name="Devos K.M."/>
            <person name="Bennetzen J.L."/>
            <person name="Unver T."/>
            <person name="Budak H."/>
            <person name="Gulick P.J."/>
            <person name="Galiba G."/>
            <person name="Kalapos B."/>
            <person name="Nelson D.R."/>
            <person name="Li P."/>
            <person name="You F.M."/>
            <person name="Luo M.C."/>
            <person name="Dvorak J."/>
        </authorList>
    </citation>
    <scope>NUCLEOTIDE SEQUENCE [LARGE SCALE GENOMIC DNA]</scope>
    <source>
        <strain evidence="2">cv. AL8/78</strain>
    </source>
</reference>
<evidence type="ECO:0000256" key="1">
    <source>
        <dbReference type="SAM" id="MobiDB-lite"/>
    </source>
</evidence>
<reference evidence="3" key="1">
    <citation type="journal article" date="2014" name="Science">
        <title>Ancient hybridizations among the ancestral genomes of bread wheat.</title>
        <authorList>
            <consortium name="International Wheat Genome Sequencing Consortium,"/>
            <person name="Marcussen T."/>
            <person name="Sandve S.R."/>
            <person name="Heier L."/>
            <person name="Spannagl M."/>
            <person name="Pfeifer M."/>
            <person name="Jakobsen K.S."/>
            <person name="Wulff B.B."/>
            <person name="Steuernagel B."/>
            <person name="Mayer K.F."/>
            <person name="Olsen O.A."/>
        </authorList>
    </citation>
    <scope>NUCLEOTIDE SEQUENCE [LARGE SCALE GENOMIC DNA]</scope>
    <source>
        <strain evidence="3">cv. AL8/78</strain>
    </source>
</reference>
<protein>
    <submittedName>
        <fullName evidence="2">Uncharacterized protein</fullName>
    </submittedName>
</protein>
<proteinExistence type="predicted"/>
<reference evidence="2" key="4">
    <citation type="submission" date="2019-03" db="UniProtKB">
        <authorList>
            <consortium name="EnsemblPlants"/>
        </authorList>
    </citation>
    <scope>IDENTIFICATION</scope>
</reference>
<keyword evidence="3" id="KW-1185">Reference proteome</keyword>
<dbReference type="InterPro" id="IPR023238">
    <property type="entry name" value="FAM175"/>
</dbReference>
<evidence type="ECO:0000313" key="3">
    <source>
        <dbReference type="Proteomes" id="UP000015105"/>
    </source>
</evidence>
<feature type="region of interest" description="Disordered" evidence="1">
    <location>
        <begin position="92"/>
        <end position="119"/>
    </location>
</feature>
<dbReference type="AlphaFoldDB" id="A0A453KE00"/>
<dbReference type="PANTHER" id="PTHR31728:SF5">
    <property type="entry name" value="OS07G0540200 PROTEIN"/>
    <property type="match status" value="1"/>
</dbReference>
<dbReference type="EnsemblPlants" id="AET5Gv20387900.4">
    <property type="protein sequence ID" value="AET5Gv20387900.4"/>
    <property type="gene ID" value="AET5Gv20387900"/>
</dbReference>
<dbReference type="Gramene" id="AET5Gv20387900.4">
    <property type="protein sequence ID" value="AET5Gv20387900.4"/>
    <property type="gene ID" value="AET5Gv20387900"/>
</dbReference>
<dbReference type="GO" id="GO:0005634">
    <property type="term" value="C:nucleus"/>
    <property type="evidence" value="ECO:0007669"/>
    <property type="project" value="TreeGrafter"/>
</dbReference>
<organism evidence="2 3">
    <name type="scientific">Aegilops tauschii subsp. strangulata</name>
    <name type="common">Goatgrass</name>
    <dbReference type="NCBI Taxonomy" id="200361"/>
    <lineage>
        <taxon>Eukaryota</taxon>
        <taxon>Viridiplantae</taxon>
        <taxon>Streptophyta</taxon>
        <taxon>Embryophyta</taxon>
        <taxon>Tracheophyta</taxon>
        <taxon>Spermatophyta</taxon>
        <taxon>Magnoliopsida</taxon>
        <taxon>Liliopsida</taxon>
        <taxon>Poales</taxon>
        <taxon>Poaceae</taxon>
        <taxon>BOP clade</taxon>
        <taxon>Pooideae</taxon>
        <taxon>Triticodae</taxon>
        <taxon>Triticeae</taxon>
        <taxon>Triticinae</taxon>
        <taxon>Aegilops</taxon>
    </lineage>
</organism>
<evidence type="ECO:0000313" key="2">
    <source>
        <dbReference type="EnsemblPlants" id="AET5Gv20387900.4"/>
    </source>
</evidence>
<reference evidence="2" key="3">
    <citation type="journal article" date="2017" name="Nature">
        <title>Genome sequence of the progenitor of the wheat D genome Aegilops tauschii.</title>
        <authorList>
            <person name="Luo M.C."/>
            <person name="Gu Y.Q."/>
            <person name="Puiu D."/>
            <person name="Wang H."/>
            <person name="Twardziok S.O."/>
            <person name="Deal K.R."/>
            <person name="Huo N."/>
            <person name="Zhu T."/>
            <person name="Wang L."/>
            <person name="Wang Y."/>
            <person name="McGuire P.E."/>
            <person name="Liu S."/>
            <person name="Long H."/>
            <person name="Ramasamy R.K."/>
            <person name="Rodriguez J.C."/>
            <person name="Van S.L."/>
            <person name="Yuan L."/>
            <person name="Wang Z."/>
            <person name="Xia Z."/>
            <person name="Xiao L."/>
            <person name="Anderson O.D."/>
            <person name="Ouyang S."/>
            <person name="Liang Y."/>
            <person name="Zimin A.V."/>
            <person name="Pertea G."/>
            <person name="Qi P."/>
            <person name="Bennetzen J.L."/>
            <person name="Dai X."/>
            <person name="Dawson M.W."/>
            <person name="Muller H.G."/>
            <person name="Kugler K."/>
            <person name="Rivarola-Duarte L."/>
            <person name="Spannagl M."/>
            <person name="Mayer K.F.X."/>
            <person name="Lu F.H."/>
            <person name="Bevan M.W."/>
            <person name="Leroy P."/>
            <person name="Li P."/>
            <person name="You F.M."/>
            <person name="Sun Q."/>
            <person name="Liu Z."/>
            <person name="Lyons E."/>
            <person name="Wicker T."/>
            <person name="Salzberg S.L."/>
            <person name="Devos K.M."/>
            <person name="Dvorak J."/>
        </authorList>
    </citation>
    <scope>NUCLEOTIDE SEQUENCE [LARGE SCALE GENOMIC DNA]</scope>
    <source>
        <strain evidence="2">cv. AL8/78</strain>
    </source>
</reference>
<dbReference type="Proteomes" id="UP000015105">
    <property type="component" value="Chromosome 5D"/>
</dbReference>
<sequence length="290" mass="30629">QNTDLYTSPSIASHPNPPMAVGEEVKLSISGAALAALLHRCGAAAGDCDGLLFGRAHRPPPPAPTLSDYDDQAPASPCLFISISGHSSLSNPCSLSDPLGRPNPPPPSSPSPLGFFSSRRRAPLRPSMRELALACSLSKTLSPLTHPLLFILASPSASDDLSTHSFDYRAFLLVGSRLVPTSLTVVNVGPGFRDQYHSFAPESPFPLLQTKPPAAAPQAEDAYSIGEQKAVDAMVDGFGLGKLQGLVCAAAGQAAEMDSMYAGMLRRMEKLAREVEKSNHRVLDQVVFSS</sequence>
<reference evidence="3" key="2">
    <citation type="journal article" date="2017" name="Nat. Plants">
        <title>The Aegilops tauschii genome reveals multiple impacts of transposons.</title>
        <authorList>
            <person name="Zhao G."/>
            <person name="Zou C."/>
            <person name="Li K."/>
            <person name="Wang K."/>
            <person name="Li T."/>
            <person name="Gao L."/>
            <person name="Zhang X."/>
            <person name="Wang H."/>
            <person name="Yang Z."/>
            <person name="Liu X."/>
            <person name="Jiang W."/>
            <person name="Mao L."/>
            <person name="Kong X."/>
            <person name="Jiao Y."/>
            <person name="Jia J."/>
        </authorList>
    </citation>
    <scope>NUCLEOTIDE SEQUENCE [LARGE SCALE GENOMIC DNA]</scope>
    <source>
        <strain evidence="3">cv. AL8/78</strain>
    </source>
</reference>
<name>A0A453KE00_AEGTS</name>